<keyword evidence="3" id="KW-1185">Reference proteome</keyword>
<dbReference type="PANTHER" id="PTHR34309">
    <property type="entry name" value="SLR1406 PROTEIN"/>
    <property type="match status" value="1"/>
</dbReference>
<dbReference type="Proteomes" id="UP000639859">
    <property type="component" value="Unassembled WGS sequence"/>
</dbReference>
<reference evidence="2 3" key="1">
    <citation type="submission" date="2020-11" db="EMBL/GenBank/DDBJ databases">
        <title>genome sequence of strain KACC 18849.</title>
        <authorList>
            <person name="Gao J."/>
            <person name="Zhang X."/>
        </authorList>
    </citation>
    <scope>NUCLEOTIDE SEQUENCE [LARGE SCALE GENOMIC DNA]</scope>
    <source>
        <strain evidence="2 3">KACC 18849</strain>
    </source>
</reference>
<dbReference type="EMBL" id="JADWOX010000001">
    <property type="protein sequence ID" value="MBI1682443.1"/>
    <property type="molecule type" value="Genomic_DNA"/>
</dbReference>
<dbReference type="Gene3D" id="3.30.450.150">
    <property type="entry name" value="Haem-degrading domain"/>
    <property type="match status" value="1"/>
</dbReference>
<sequence>MSRSIAAALAVLGVLSMSAPAALAADALEYGRNITLNEAKAAANAAEAEARKNGWAAVITVVEPNGQTVLSWKMDGASYAAPGVARRKAETAAGFKRPTKAFQDAVKAGNLNALSNGALAIEGGELLIADGRIVGAIGVSGATPEQDGIIARAGAAAVK</sequence>
<dbReference type="SUPFAM" id="SSF143744">
    <property type="entry name" value="GlcG-like"/>
    <property type="match status" value="1"/>
</dbReference>
<gene>
    <name evidence="2" type="ORF">I4Q42_02035</name>
</gene>
<accession>A0ABS0SSA0</accession>
<dbReference type="Pfam" id="PF03928">
    <property type="entry name" value="HbpS-like"/>
    <property type="match status" value="1"/>
</dbReference>
<evidence type="ECO:0000256" key="1">
    <source>
        <dbReference type="SAM" id="SignalP"/>
    </source>
</evidence>
<comment type="caution">
    <text evidence="2">The sequence shown here is derived from an EMBL/GenBank/DDBJ whole genome shotgun (WGS) entry which is preliminary data.</text>
</comment>
<feature type="signal peptide" evidence="1">
    <location>
        <begin position="1"/>
        <end position="24"/>
    </location>
</feature>
<organism evidence="2 3">
    <name type="scientific">Caulobacter hibisci</name>
    <dbReference type="NCBI Taxonomy" id="2035993"/>
    <lineage>
        <taxon>Bacteria</taxon>
        <taxon>Pseudomonadati</taxon>
        <taxon>Pseudomonadota</taxon>
        <taxon>Alphaproteobacteria</taxon>
        <taxon>Caulobacterales</taxon>
        <taxon>Caulobacteraceae</taxon>
        <taxon>Caulobacter</taxon>
    </lineage>
</organism>
<feature type="chain" id="PRO_5045755349" evidence="1">
    <location>
        <begin position="25"/>
        <end position="159"/>
    </location>
</feature>
<evidence type="ECO:0000313" key="3">
    <source>
        <dbReference type="Proteomes" id="UP000639859"/>
    </source>
</evidence>
<keyword evidence="1" id="KW-0732">Signal</keyword>
<dbReference type="PANTHER" id="PTHR34309:SF1">
    <property type="entry name" value="PROTEIN GLCG"/>
    <property type="match status" value="1"/>
</dbReference>
<dbReference type="InterPro" id="IPR005624">
    <property type="entry name" value="PduO/GlcC-like"/>
</dbReference>
<proteinExistence type="predicted"/>
<name>A0ABS0SSA0_9CAUL</name>
<protein>
    <submittedName>
        <fullName evidence="2">Heme-binding protein</fullName>
    </submittedName>
</protein>
<evidence type="ECO:0000313" key="2">
    <source>
        <dbReference type="EMBL" id="MBI1682443.1"/>
    </source>
</evidence>
<dbReference type="InterPro" id="IPR038084">
    <property type="entry name" value="PduO/GlcC-like_sf"/>
</dbReference>
<dbReference type="InterPro" id="IPR052517">
    <property type="entry name" value="GlcG_carb_metab_protein"/>
</dbReference>